<dbReference type="Proteomes" id="UP000464317">
    <property type="component" value="Chromosome"/>
</dbReference>
<evidence type="ECO:0000313" key="3">
    <source>
        <dbReference type="Proteomes" id="UP000464317"/>
    </source>
</evidence>
<evidence type="ECO:0000256" key="1">
    <source>
        <dbReference type="SAM" id="Phobius"/>
    </source>
</evidence>
<organism evidence="2 3">
    <name type="scientific">Mycoplasmopsis felis</name>
    <dbReference type="NCBI Taxonomy" id="33923"/>
    <lineage>
        <taxon>Bacteria</taxon>
        <taxon>Bacillati</taxon>
        <taxon>Mycoplasmatota</taxon>
        <taxon>Mycoplasmoidales</taxon>
        <taxon>Metamycoplasmataceae</taxon>
        <taxon>Mycoplasmopsis</taxon>
    </lineage>
</organism>
<name>A0A809S0J8_9BACT</name>
<feature type="transmembrane region" description="Helical" evidence="1">
    <location>
        <begin position="28"/>
        <end position="48"/>
    </location>
</feature>
<keyword evidence="3" id="KW-1185">Reference proteome</keyword>
<gene>
    <name evidence="2" type="ORF">JPM2_3100</name>
</gene>
<keyword evidence="1" id="KW-0812">Transmembrane</keyword>
<evidence type="ECO:0000313" key="2">
    <source>
        <dbReference type="EMBL" id="BBU47617.1"/>
    </source>
</evidence>
<reference evidence="2 3" key="1">
    <citation type="submission" date="2020-01" db="EMBL/GenBank/DDBJ databases">
        <title>Complete genome sequence of Mycoplasma felis strain Myco-2.</title>
        <authorList>
            <person name="Kinoshita Y."/>
            <person name="Niwa H."/>
            <person name="Uchida-Fujii E."/>
            <person name="Nukada T."/>
        </authorList>
    </citation>
    <scope>NUCLEOTIDE SEQUENCE [LARGE SCALE GENOMIC DNA]</scope>
    <source>
        <strain evidence="2 3">Myco-2</strain>
    </source>
</reference>
<dbReference type="AlphaFoldDB" id="A0A809S0J8"/>
<keyword evidence="1" id="KW-1133">Transmembrane helix</keyword>
<dbReference type="KEGG" id="mfel:JPM2_3100"/>
<accession>A0A809S0J8</accession>
<protein>
    <submittedName>
        <fullName evidence="2">Uncharacterized protein</fullName>
    </submittedName>
</protein>
<sequence>MNYVVSNLLTVFMENNSSRTQGQNQPKWVYLVVGILLIVASLIMLYFYKLSLQKIRNYKEKQLEEYKKDNPRLKGITYENSGLYLPGWERMKYNIPLFLTVLFISIAILMFIYSAN</sequence>
<dbReference type="EMBL" id="AP022325">
    <property type="protein sequence ID" value="BBU47617.1"/>
    <property type="molecule type" value="Genomic_DNA"/>
</dbReference>
<proteinExistence type="predicted"/>
<dbReference type="RefSeq" id="WP_161553098.1">
    <property type="nucleotide sequence ID" value="NZ_AP022325.1"/>
</dbReference>
<keyword evidence="1" id="KW-0472">Membrane</keyword>
<feature type="transmembrane region" description="Helical" evidence="1">
    <location>
        <begin position="95"/>
        <end position="115"/>
    </location>
</feature>